<protein>
    <submittedName>
        <fullName evidence="1">Uncharacterized protein</fullName>
    </submittedName>
</protein>
<proteinExistence type="predicted"/>
<organism evidence="1 2">
    <name type="scientific">Auriscalpium vulgare</name>
    <dbReference type="NCBI Taxonomy" id="40419"/>
    <lineage>
        <taxon>Eukaryota</taxon>
        <taxon>Fungi</taxon>
        <taxon>Dikarya</taxon>
        <taxon>Basidiomycota</taxon>
        <taxon>Agaricomycotina</taxon>
        <taxon>Agaricomycetes</taxon>
        <taxon>Russulales</taxon>
        <taxon>Auriscalpiaceae</taxon>
        <taxon>Auriscalpium</taxon>
    </lineage>
</organism>
<name>A0ACB8RI80_9AGAM</name>
<reference evidence="1" key="1">
    <citation type="submission" date="2021-02" db="EMBL/GenBank/DDBJ databases">
        <authorList>
            <consortium name="DOE Joint Genome Institute"/>
            <person name="Ahrendt S."/>
            <person name="Looney B.P."/>
            <person name="Miyauchi S."/>
            <person name="Morin E."/>
            <person name="Drula E."/>
            <person name="Courty P.E."/>
            <person name="Chicoki N."/>
            <person name="Fauchery L."/>
            <person name="Kohler A."/>
            <person name="Kuo A."/>
            <person name="Labutti K."/>
            <person name="Pangilinan J."/>
            <person name="Lipzen A."/>
            <person name="Riley R."/>
            <person name="Andreopoulos W."/>
            <person name="He G."/>
            <person name="Johnson J."/>
            <person name="Barry K.W."/>
            <person name="Grigoriev I.V."/>
            <person name="Nagy L."/>
            <person name="Hibbett D."/>
            <person name="Henrissat B."/>
            <person name="Matheny P.B."/>
            <person name="Labbe J."/>
            <person name="Martin F."/>
        </authorList>
    </citation>
    <scope>NUCLEOTIDE SEQUENCE</scope>
    <source>
        <strain evidence="1">FP105234-sp</strain>
    </source>
</reference>
<dbReference type="EMBL" id="MU276019">
    <property type="protein sequence ID" value="KAI0043416.1"/>
    <property type="molecule type" value="Genomic_DNA"/>
</dbReference>
<sequence length="1029" mass="112959">MSTPRGTPAPVDSGMFHPDFEIYDAAEDIPYTPEAALRIGKQMIGGIGSVTAKLMNTGPPKRRRIWRNTIEQFLHATLPNIVIAIIGATGAGKSTLVNSILGAQIVPTSGLSACTSAVTKVMYHDSPNIEAEVKFIPEEQWRHEIQDLIDEVRDKDPGRRISLPDNHITWAKVRAVYPNLHLPDLRNMEVDDVLATFPGAHKLLGTTRTIRAPNADEFAWQVGRYIDSKRRAKRPPTASPVKKSAKGASSGVLDLQKVRQRLQQRRSSQAAGKSAAVKAESEPTLSRPAIEEEDGDGMFYPLVDGVEIRCNARALSTGAVLMDLPGLMDADAARSAVARRRLGEADHIFIVAPIKRAVDDHLAKTLLSNQVKKQIKRYSGHGITFIATHTDDASPSDLIEALRLHDDPVCQDIESRLMDARVNIEELKAEEEVCRDERDSYEPIIQAIKNELAARRSNMNEVKPDNDSCVDGGNSQGRIDGNVELDMEPATKKRKLSRDDEDYFESSRPESADDADDTGFNGLSECELEATLSEHVDEHSAAVQTLSDVETQLREELERSSAVQMEMNAYVSHKRSEWAKRELKADFKLGIAQSEGLQDYEGGAGQAESANELPVFCCSSRDYLRLQGLLPGDGPATCFSDPAGTEIPALQEWCIHLTLPTRLKAAARYHARLNAFVTTVAEHVAIANSTVNPGYGALKLYWQTTNDEDDPDADGEIDESEEPQGLSGNLVWRFDRIVSAEIGNIQGAIEKTLANVCKSSADTAAAAAPNFVEEVTSGMWWNTFRATLRRHGSWRTDINEGLADPLTDGIADVWADTFRGELFADVYPKIEAAAKQVILEMEARADLVVRADVRKYGWRAVGNLLASVRDAVEGAEKALGDAQRQISRTIVPFIQKGLTEGYENALAEGRLGGKGVSARERAKFQEFVNATCAALFNKCSTMILRDLDNAVNFIQLDLTGRLRDLASNVEVEMSTLWYGVTEGKSQIRARAATTTAADVIMQQLPLWEEAHKQTVRAQAETAESVPGEG</sequence>
<comment type="caution">
    <text evidence="1">The sequence shown here is derived from an EMBL/GenBank/DDBJ whole genome shotgun (WGS) entry which is preliminary data.</text>
</comment>
<dbReference type="Proteomes" id="UP000814033">
    <property type="component" value="Unassembled WGS sequence"/>
</dbReference>
<reference evidence="1" key="2">
    <citation type="journal article" date="2022" name="New Phytol.">
        <title>Evolutionary transition to the ectomycorrhizal habit in the genomes of a hyperdiverse lineage of mushroom-forming fungi.</title>
        <authorList>
            <person name="Looney B."/>
            <person name="Miyauchi S."/>
            <person name="Morin E."/>
            <person name="Drula E."/>
            <person name="Courty P.E."/>
            <person name="Kohler A."/>
            <person name="Kuo A."/>
            <person name="LaButti K."/>
            <person name="Pangilinan J."/>
            <person name="Lipzen A."/>
            <person name="Riley R."/>
            <person name="Andreopoulos W."/>
            <person name="He G."/>
            <person name="Johnson J."/>
            <person name="Nolan M."/>
            <person name="Tritt A."/>
            <person name="Barry K.W."/>
            <person name="Grigoriev I.V."/>
            <person name="Nagy L.G."/>
            <person name="Hibbett D."/>
            <person name="Henrissat B."/>
            <person name="Matheny P.B."/>
            <person name="Labbe J."/>
            <person name="Martin F.M."/>
        </authorList>
    </citation>
    <scope>NUCLEOTIDE SEQUENCE</scope>
    <source>
        <strain evidence="1">FP105234-sp</strain>
    </source>
</reference>
<accession>A0ACB8RI80</accession>
<evidence type="ECO:0000313" key="1">
    <source>
        <dbReference type="EMBL" id="KAI0043416.1"/>
    </source>
</evidence>
<gene>
    <name evidence="1" type="ORF">FA95DRAFT_1546454</name>
</gene>
<keyword evidence="2" id="KW-1185">Reference proteome</keyword>
<evidence type="ECO:0000313" key="2">
    <source>
        <dbReference type="Proteomes" id="UP000814033"/>
    </source>
</evidence>